<dbReference type="Proteomes" id="UP000294575">
    <property type="component" value="Unassembled WGS sequence"/>
</dbReference>
<organism evidence="4 5">
    <name type="scientific">Thiopseudomonas denitrificans</name>
    <dbReference type="NCBI Taxonomy" id="1501432"/>
    <lineage>
        <taxon>Bacteria</taxon>
        <taxon>Pseudomonadati</taxon>
        <taxon>Pseudomonadota</taxon>
        <taxon>Gammaproteobacteria</taxon>
        <taxon>Pseudomonadales</taxon>
        <taxon>Pseudomonadaceae</taxon>
        <taxon>Thiopseudomonas</taxon>
    </lineage>
</organism>
<protein>
    <submittedName>
        <fullName evidence="4">Osmotically-inducible protein OsmY</fullName>
    </submittedName>
</protein>
<dbReference type="InterPro" id="IPR007055">
    <property type="entry name" value="BON_dom"/>
</dbReference>
<dbReference type="AlphaFoldDB" id="A0A4R6U3A1"/>
<feature type="domain" description="BON" evidence="3">
    <location>
        <begin position="107"/>
        <end position="174"/>
    </location>
</feature>
<comment type="caution">
    <text evidence="4">The sequence shown here is derived from an EMBL/GenBank/DDBJ whole genome shotgun (WGS) entry which is preliminary data.</text>
</comment>
<feature type="chain" id="PRO_5020988485" evidence="2">
    <location>
        <begin position="22"/>
        <end position="174"/>
    </location>
</feature>
<dbReference type="Gene3D" id="3.30.1340.30">
    <property type="match status" value="1"/>
</dbReference>
<dbReference type="PROSITE" id="PS50914">
    <property type="entry name" value="BON"/>
    <property type="match status" value="2"/>
</dbReference>
<feature type="domain" description="BON" evidence="3">
    <location>
        <begin position="27"/>
        <end position="98"/>
    </location>
</feature>
<feature type="signal peptide" evidence="2">
    <location>
        <begin position="1"/>
        <end position="21"/>
    </location>
</feature>
<name>A0A4R6U3A1_9GAMM</name>
<keyword evidence="1 2" id="KW-0732">Signal</keyword>
<gene>
    <name evidence="4" type="ORF">DFQ45_10348</name>
</gene>
<dbReference type="PANTHER" id="PTHR34606:SF4">
    <property type="entry name" value="OUTER MEMBRANE LIPOPROTEIN DOLP"/>
    <property type="match status" value="1"/>
</dbReference>
<evidence type="ECO:0000256" key="2">
    <source>
        <dbReference type="SAM" id="SignalP"/>
    </source>
</evidence>
<evidence type="ECO:0000259" key="3">
    <source>
        <dbReference type="PROSITE" id="PS50914"/>
    </source>
</evidence>
<sequence>MRNILLLVLTSLMLTACGARSPGNKVDDQVIHPNVNRAIKEAHPDLGSPTSHTVVTSYNGVILIAGETPREDLKQMATRAAQGVDGVKVVHNELRVAYPTPVNIRANDTLLTTKVKTRLVAETDVPSTKVKVVTVNGVVYLLGIVSRTEADNITYAVRQVGGVQKIVRLFEYIN</sequence>
<evidence type="ECO:0000313" key="5">
    <source>
        <dbReference type="Proteomes" id="UP000294575"/>
    </source>
</evidence>
<dbReference type="EMBL" id="SNYK01000003">
    <property type="protein sequence ID" value="TDQ38885.1"/>
    <property type="molecule type" value="Genomic_DNA"/>
</dbReference>
<dbReference type="InterPro" id="IPR051686">
    <property type="entry name" value="Lipoprotein_DolP"/>
</dbReference>
<keyword evidence="5" id="KW-1185">Reference proteome</keyword>
<accession>A0A4R6U3A1</accession>
<proteinExistence type="predicted"/>
<dbReference type="Pfam" id="PF04972">
    <property type="entry name" value="BON"/>
    <property type="match status" value="2"/>
</dbReference>
<evidence type="ECO:0000313" key="4">
    <source>
        <dbReference type="EMBL" id="TDQ38885.1"/>
    </source>
</evidence>
<dbReference type="InterPro" id="IPR014004">
    <property type="entry name" value="Transpt-assoc_nodulatn_dom_bac"/>
</dbReference>
<reference evidence="4 5" key="1">
    <citation type="submission" date="2019-03" db="EMBL/GenBank/DDBJ databases">
        <title>Genomic Encyclopedia of Type Strains, Phase IV (KMG-IV): sequencing the most valuable type-strain genomes for metagenomic binning, comparative biology and taxonomic classification.</title>
        <authorList>
            <person name="Goeker M."/>
        </authorList>
    </citation>
    <scope>NUCLEOTIDE SEQUENCE [LARGE SCALE GENOMIC DNA]</scope>
    <source>
        <strain evidence="4 5">DSM 28679</strain>
    </source>
</reference>
<dbReference type="SMART" id="SM00749">
    <property type="entry name" value="BON"/>
    <property type="match status" value="2"/>
</dbReference>
<dbReference type="PANTHER" id="PTHR34606">
    <property type="entry name" value="BON DOMAIN-CONTAINING PROTEIN"/>
    <property type="match status" value="1"/>
</dbReference>
<dbReference type="PROSITE" id="PS51257">
    <property type="entry name" value="PROKAR_LIPOPROTEIN"/>
    <property type="match status" value="1"/>
</dbReference>
<evidence type="ECO:0000256" key="1">
    <source>
        <dbReference type="ARBA" id="ARBA00022729"/>
    </source>
</evidence>